<gene>
    <name evidence="9" type="ORF">C1S70_07070</name>
    <name evidence="10" type="ORF">D3093_26055</name>
    <name evidence="8" type="ORF">FH063_001729</name>
</gene>
<feature type="transmembrane region" description="Helical" evidence="7">
    <location>
        <begin position="188"/>
        <end position="212"/>
    </location>
</feature>
<dbReference type="EMBL" id="POWG01000005">
    <property type="protein sequence ID" value="PNQ99711.1"/>
    <property type="molecule type" value="Genomic_DNA"/>
</dbReference>
<keyword evidence="5 7" id="KW-1133">Transmembrane helix</keyword>
<evidence type="ECO:0000256" key="5">
    <source>
        <dbReference type="ARBA" id="ARBA00022989"/>
    </source>
</evidence>
<dbReference type="AlphaFoldDB" id="A0A2K1G4K1"/>
<dbReference type="EMBL" id="CP032323">
    <property type="protein sequence ID" value="QCN98874.1"/>
    <property type="molecule type" value="Genomic_DNA"/>
</dbReference>
<evidence type="ECO:0000313" key="8">
    <source>
        <dbReference type="EMBL" id="KAA1057561.1"/>
    </source>
</evidence>
<dbReference type="OrthoDB" id="21094at2"/>
<feature type="transmembrane region" description="Helical" evidence="7">
    <location>
        <begin position="119"/>
        <end position="142"/>
    </location>
</feature>
<organism evidence="9 11">
    <name type="scientific">Azospirillum argentinense</name>
    <dbReference type="NCBI Taxonomy" id="2970906"/>
    <lineage>
        <taxon>Bacteria</taxon>
        <taxon>Pseudomonadati</taxon>
        <taxon>Pseudomonadota</taxon>
        <taxon>Alphaproteobacteria</taxon>
        <taxon>Rhodospirillales</taxon>
        <taxon>Azospirillaceae</taxon>
        <taxon>Azospirillum</taxon>
    </lineage>
</organism>
<reference evidence="9 11" key="1">
    <citation type="submission" date="2018-01" db="EMBL/GenBank/DDBJ databases">
        <title>Whole genome sequence of Azospirillum brasilense REC3 isolated from strawberry roots.</title>
        <authorList>
            <person name="Fontana C.A."/>
            <person name="Salazar S.M."/>
            <person name="Bassi D."/>
            <person name="Puglisi E."/>
            <person name="Lovaisa N.C."/>
            <person name="Toffoli L.M."/>
            <person name="Pedraza R."/>
            <person name="Cocconcelli P.S."/>
        </authorList>
    </citation>
    <scope>NUCLEOTIDE SEQUENCE [LARGE SCALE GENOMIC DNA]</scope>
    <source>
        <strain evidence="9 11">REC3</strain>
        <plasmid evidence="9">p3unnamed</plasmid>
    </source>
</reference>
<protein>
    <recommendedName>
        <fullName evidence="7">UPF0056 membrane protein</fullName>
    </recommendedName>
</protein>
<feature type="transmembrane region" description="Helical" evidence="7">
    <location>
        <begin position="77"/>
        <end position="96"/>
    </location>
</feature>
<sequence>MPSGVPSVEDFISALVVFLVVVDPIGLVPIYLGLTRGFDSRRKRTIALRGPLISFAIIVFFAYLGELVLSALSIGMPAFRIAGGALLFWIAFEMLFQRRAERKERTADDARTEEEAHDLAVFPLAIPLIAGPGAITSTLLLMDRYGATLGGQGMVLGAAAVAVGSVMALLVVADLVNKLLGRTVIHTVSRVLGIVLAALAAQTIIEGITAVYPPH</sequence>
<evidence type="ECO:0000256" key="2">
    <source>
        <dbReference type="ARBA" id="ARBA00009784"/>
    </source>
</evidence>
<reference evidence="8 13" key="3">
    <citation type="submission" date="2019-07" db="EMBL/GenBank/DDBJ databases">
        <title>Genome sequencing of the stress-tolerant strain Azospirillum brasilense Az19.</title>
        <authorList>
            <person name="Maroniche G.A."/>
            <person name="Garcia J.E."/>
            <person name="Pagnussat L."/>
            <person name="Amenta M."/>
            <person name="Creus C.M."/>
        </authorList>
    </citation>
    <scope>NUCLEOTIDE SEQUENCE [LARGE SCALE GENOMIC DNA]</scope>
    <source>
        <strain evidence="8 13">Az19</strain>
    </source>
</reference>
<dbReference type="InterPro" id="IPR002771">
    <property type="entry name" value="Multi_antbiot-R_MarC"/>
</dbReference>
<keyword evidence="6 7" id="KW-0472">Membrane</keyword>
<dbReference type="Proteomes" id="UP000325333">
    <property type="component" value="Unassembled WGS sequence"/>
</dbReference>
<evidence type="ECO:0000256" key="7">
    <source>
        <dbReference type="RuleBase" id="RU362048"/>
    </source>
</evidence>
<evidence type="ECO:0000256" key="6">
    <source>
        <dbReference type="ARBA" id="ARBA00023136"/>
    </source>
</evidence>
<comment type="subcellular location">
    <subcellularLocation>
        <location evidence="1 7">Cell membrane</location>
        <topology evidence="1 7">Multi-pass membrane protein</topology>
    </subcellularLocation>
</comment>
<evidence type="ECO:0000313" key="13">
    <source>
        <dbReference type="Proteomes" id="UP000325333"/>
    </source>
</evidence>
<feature type="transmembrane region" description="Helical" evidence="7">
    <location>
        <begin position="46"/>
        <end position="65"/>
    </location>
</feature>
<keyword evidence="9" id="KW-0614">Plasmid</keyword>
<comment type="similarity">
    <text evidence="2 7">Belongs to the UPF0056 (MarC) family.</text>
</comment>
<proteinExistence type="inferred from homology"/>
<dbReference type="Proteomes" id="UP000298595">
    <property type="component" value="Plasmid p2"/>
</dbReference>
<geneLocation type="plasmid" evidence="9">
    <name>p3unnamed</name>
</geneLocation>
<evidence type="ECO:0000256" key="4">
    <source>
        <dbReference type="ARBA" id="ARBA00022692"/>
    </source>
</evidence>
<accession>A0A2K1G4K1</accession>
<evidence type="ECO:0000313" key="11">
    <source>
        <dbReference type="Proteomes" id="UP000236268"/>
    </source>
</evidence>
<geneLocation type="plasmid" evidence="10 12">
    <name>p2</name>
</geneLocation>
<dbReference type="PANTHER" id="PTHR33508:SF1">
    <property type="entry name" value="UPF0056 MEMBRANE PROTEIN YHCE"/>
    <property type="match status" value="1"/>
</dbReference>
<name>A0A2K1G4K1_9PROT</name>
<dbReference type="Proteomes" id="UP000236268">
    <property type="component" value="Unassembled WGS sequence"/>
</dbReference>
<evidence type="ECO:0000313" key="10">
    <source>
        <dbReference type="EMBL" id="QCN98874.1"/>
    </source>
</evidence>
<evidence type="ECO:0000256" key="1">
    <source>
        <dbReference type="ARBA" id="ARBA00004651"/>
    </source>
</evidence>
<evidence type="ECO:0000313" key="12">
    <source>
        <dbReference type="Proteomes" id="UP000298595"/>
    </source>
</evidence>
<feature type="transmembrane region" description="Helical" evidence="7">
    <location>
        <begin position="12"/>
        <end position="34"/>
    </location>
</feature>
<evidence type="ECO:0000313" key="9">
    <source>
        <dbReference type="EMBL" id="PNQ99711.1"/>
    </source>
</evidence>
<dbReference type="GO" id="GO:0005886">
    <property type="term" value="C:plasma membrane"/>
    <property type="evidence" value="ECO:0007669"/>
    <property type="project" value="UniProtKB-SubCell"/>
</dbReference>
<dbReference type="PANTHER" id="PTHR33508">
    <property type="entry name" value="UPF0056 MEMBRANE PROTEIN YHCE"/>
    <property type="match status" value="1"/>
</dbReference>
<reference evidence="10 12" key="2">
    <citation type="submission" date="2018-09" db="EMBL/GenBank/DDBJ databases">
        <title>Whole genome based analysis of evolution and adaptive divergence in Indian and Brazilian strains of Azospirillum brasilense.</title>
        <authorList>
            <person name="Singh C."/>
            <person name="Tripathi A.K."/>
        </authorList>
    </citation>
    <scope>NUCLEOTIDE SEQUENCE [LARGE SCALE GENOMIC DNA]</scope>
    <source>
        <strain evidence="10 12">MTCC4035</strain>
        <plasmid evidence="10 12">p2</plasmid>
    </source>
</reference>
<feature type="transmembrane region" description="Helical" evidence="7">
    <location>
        <begin position="154"/>
        <end position="176"/>
    </location>
</feature>
<dbReference type="EMBL" id="VEWN01000002">
    <property type="protein sequence ID" value="KAA1057561.1"/>
    <property type="molecule type" value="Genomic_DNA"/>
</dbReference>
<dbReference type="KEGG" id="aare:D3093_26055"/>
<evidence type="ECO:0000256" key="3">
    <source>
        <dbReference type="ARBA" id="ARBA00022475"/>
    </source>
</evidence>
<accession>A0A4D8PNR5</accession>
<dbReference type="NCBIfam" id="TIGR00427">
    <property type="entry name" value="NAAT family transporter"/>
    <property type="match status" value="1"/>
</dbReference>
<keyword evidence="4 7" id="KW-0812">Transmembrane</keyword>
<keyword evidence="3" id="KW-1003">Cell membrane</keyword>
<dbReference type="Pfam" id="PF01914">
    <property type="entry name" value="MarC"/>
    <property type="match status" value="1"/>
</dbReference>